<dbReference type="HOGENOM" id="CLU_1220132_0_0_1"/>
<dbReference type="GeneID" id="25370904"/>
<dbReference type="AlphaFoldDB" id="A0A074Y882"/>
<evidence type="ECO:0000313" key="2">
    <source>
        <dbReference type="Proteomes" id="UP000030641"/>
    </source>
</evidence>
<gene>
    <name evidence="1" type="ORF">AUEXF2481DRAFT_704329</name>
</gene>
<dbReference type="EMBL" id="KL584791">
    <property type="protein sequence ID" value="KEQ90427.1"/>
    <property type="molecule type" value="Genomic_DNA"/>
</dbReference>
<name>A0A074Y882_AURSE</name>
<dbReference type="Proteomes" id="UP000030641">
    <property type="component" value="Unassembled WGS sequence"/>
</dbReference>
<sequence>MQESMAQSTTPSALIDIELSITPSSHSFSQPSPPTITMKLTSHARAPITFFTWNTPLHLHLALSNHGITITDTTTGLAVPTTRIQIQRGAIRRIRGSSDAAYFITLEPELPVTMEDAFGRAANVQPQPKSIVQRGRELDDQGRERNIRRSTRATGVDGLEAGHEYQIGLNLEMLKACRWAYATKDDALVDHWGVGSYLRDFPWDKRMLEFRVEETTLSVVE</sequence>
<keyword evidence="2" id="KW-1185">Reference proteome</keyword>
<dbReference type="OrthoDB" id="5418036at2759"/>
<dbReference type="RefSeq" id="XP_013338935.1">
    <property type="nucleotide sequence ID" value="XM_013483481.1"/>
</dbReference>
<protein>
    <submittedName>
        <fullName evidence="1">Uncharacterized protein</fullName>
    </submittedName>
</protein>
<accession>A0A074Y882</accession>
<organism evidence="1 2">
    <name type="scientific">Aureobasidium subglaciale (strain EXF-2481)</name>
    <name type="common">Aureobasidium pullulans var. subglaciale</name>
    <dbReference type="NCBI Taxonomy" id="1043005"/>
    <lineage>
        <taxon>Eukaryota</taxon>
        <taxon>Fungi</taxon>
        <taxon>Dikarya</taxon>
        <taxon>Ascomycota</taxon>
        <taxon>Pezizomycotina</taxon>
        <taxon>Dothideomycetes</taxon>
        <taxon>Dothideomycetidae</taxon>
        <taxon>Dothideales</taxon>
        <taxon>Saccotheciaceae</taxon>
        <taxon>Aureobasidium</taxon>
    </lineage>
</organism>
<dbReference type="InParanoid" id="A0A074Y882"/>
<dbReference type="OMA" id="AIFTWRT"/>
<evidence type="ECO:0000313" key="1">
    <source>
        <dbReference type="EMBL" id="KEQ90427.1"/>
    </source>
</evidence>
<reference evidence="1 2" key="1">
    <citation type="journal article" date="2014" name="BMC Genomics">
        <title>Genome sequencing of four Aureobasidium pullulans varieties: biotechnological potential, stress tolerance, and description of new species.</title>
        <authorList>
            <person name="Gostin Ar C."/>
            <person name="Ohm R.A."/>
            <person name="Kogej T."/>
            <person name="Sonjak S."/>
            <person name="Turk M."/>
            <person name="Zajc J."/>
            <person name="Zalar P."/>
            <person name="Grube M."/>
            <person name="Sun H."/>
            <person name="Han J."/>
            <person name="Sharma A."/>
            <person name="Chiniquy J."/>
            <person name="Ngan C.Y."/>
            <person name="Lipzen A."/>
            <person name="Barry K."/>
            <person name="Grigoriev I.V."/>
            <person name="Gunde-Cimerman N."/>
        </authorList>
    </citation>
    <scope>NUCLEOTIDE SEQUENCE [LARGE SCALE GENOMIC DNA]</scope>
    <source>
        <strain evidence="1 2">EXF-2481</strain>
    </source>
</reference>
<proteinExistence type="predicted"/>